<dbReference type="PRINTS" id="PR00038">
    <property type="entry name" value="HTHLUXR"/>
</dbReference>
<evidence type="ECO:0000256" key="2">
    <source>
        <dbReference type="ARBA" id="ARBA00023125"/>
    </source>
</evidence>
<dbReference type="SMART" id="SM00421">
    <property type="entry name" value="HTH_LUXR"/>
    <property type="match status" value="1"/>
</dbReference>
<dbReference type="PROSITE" id="PS00622">
    <property type="entry name" value="HTH_LUXR_1"/>
    <property type="match status" value="1"/>
</dbReference>
<dbReference type="InterPro" id="IPR000792">
    <property type="entry name" value="Tscrpt_reg_LuxR_C"/>
</dbReference>
<keyword evidence="2 6" id="KW-0238">DNA-binding</keyword>
<keyword evidence="4" id="KW-1133">Transmembrane helix</keyword>
<protein>
    <submittedName>
        <fullName evidence="6">DNA-binding CsgD family transcriptional regulator</fullName>
    </submittedName>
</protein>
<dbReference type="EMBL" id="JAASQJ010000003">
    <property type="protein sequence ID" value="NIJ54308.1"/>
    <property type="molecule type" value="Genomic_DNA"/>
</dbReference>
<dbReference type="Gene3D" id="1.10.10.10">
    <property type="entry name" value="Winged helix-like DNA-binding domain superfamily/Winged helix DNA-binding domain"/>
    <property type="match status" value="1"/>
</dbReference>
<dbReference type="PANTHER" id="PTHR44688:SF16">
    <property type="entry name" value="DNA-BINDING TRANSCRIPTIONAL ACTIVATOR DEVR_DOSR"/>
    <property type="match status" value="1"/>
</dbReference>
<evidence type="ECO:0000259" key="5">
    <source>
        <dbReference type="PROSITE" id="PS50043"/>
    </source>
</evidence>
<keyword evidence="3" id="KW-0804">Transcription</keyword>
<evidence type="ECO:0000256" key="3">
    <source>
        <dbReference type="ARBA" id="ARBA00023163"/>
    </source>
</evidence>
<feature type="transmembrane region" description="Helical" evidence="4">
    <location>
        <begin position="12"/>
        <end position="29"/>
    </location>
</feature>
<dbReference type="Proteomes" id="UP001179181">
    <property type="component" value="Unassembled WGS sequence"/>
</dbReference>
<evidence type="ECO:0000313" key="6">
    <source>
        <dbReference type="EMBL" id="NIJ54308.1"/>
    </source>
</evidence>
<dbReference type="PROSITE" id="PS50043">
    <property type="entry name" value="HTH_LUXR_2"/>
    <property type="match status" value="1"/>
</dbReference>
<gene>
    <name evidence="6" type="ORF">FHS68_003490</name>
</gene>
<accession>A0ABX0UMU2</accession>
<dbReference type="SUPFAM" id="SSF46894">
    <property type="entry name" value="C-terminal effector domain of the bipartite response regulators"/>
    <property type="match status" value="1"/>
</dbReference>
<name>A0ABX0UMU2_9BACT</name>
<dbReference type="GO" id="GO:0003677">
    <property type="term" value="F:DNA binding"/>
    <property type="evidence" value="ECO:0007669"/>
    <property type="project" value="UniProtKB-KW"/>
</dbReference>
<keyword evidence="1" id="KW-0805">Transcription regulation</keyword>
<dbReference type="PANTHER" id="PTHR44688">
    <property type="entry name" value="DNA-BINDING TRANSCRIPTIONAL ACTIVATOR DEVR_DOSR"/>
    <property type="match status" value="1"/>
</dbReference>
<dbReference type="InterPro" id="IPR016032">
    <property type="entry name" value="Sig_transdc_resp-reg_C-effctor"/>
</dbReference>
<evidence type="ECO:0000256" key="1">
    <source>
        <dbReference type="ARBA" id="ARBA00023015"/>
    </source>
</evidence>
<feature type="transmembrane region" description="Helical" evidence="4">
    <location>
        <begin position="35"/>
        <end position="60"/>
    </location>
</feature>
<proteinExistence type="predicted"/>
<dbReference type="RefSeq" id="WP_167272276.1">
    <property type="nucleotide sequence ID" value="NZ_JAASQJ010000003.1"/>
</dbReference>
<keyword evidence="4" id="KW-0812">Transmembrane</keyword>
<keyword evidence="4" id="KW-0472">Membrane</keyword>
<dbReference type="InterPro" id="IPR036388">
    <property type="entry name" value="WH-like_DNA-bd_sf"/>
</dbReference>
<keyword evidence="7" id="KW-1185">Reference proteome</keyword>
<dbReference type="Pfam" id="PF00196">
    <property type="entry name" value="GerE"/>
    <property type="match status" value="1"/>
</dbReference>
<organism evidence="6 7">
    <name type="scientific">Dyadobacter arcticus</name>
    <dbReference type="NCBI Taxonomy" id="1078754"/>
    <lineage>
        <taxon>Bacteria</taxon>
        <taxon>Pseudomonadati</taxon>
        <taxon>Bacteroidota</taxon>
        <taxon>Cytophagia</taxon>
        <taxon>Cytophagales</taxon>
        <taxon>Spirosomataceae</taxon>
        <taxon>Dyadobacter</taxon>
    </lineage>
</organism>
<feature type="domain" description="HTH luxR-type" evidence="5">
    <location>
        <begin position="89"/>
        <end position="154"/>
    </location>
</feature>
<reference evidence="6 7" key="1">
    <citation type="submission" date="2020-03" db="EMBL/GenBank/DDBJ databases">
        <title>Genomic Encyclopedia of Type Strains, Phase IV (KMG-IV): sequencing the most valuable type-strain genomes for metagenomic binning, comparative biology and taxonomic classification.</title>
        <authorList>
            <person name="Goeker M."/>
        </authorList>
    </citation>
    <scope>NUCLEOTIDE SEQUENCE [LARGE SCALE GENOMIC DNA]</scope>
    <source>
        <strain evidence="6 7">DSM 102865</strain>
    </source>
</reference>
<sequence length="157" mass="17917">MVLRFFAKNRQVILYGLSLALLLFLLKWLELRFLIVNHIVEIYAGSIALIFTGLGIWLALKLTNPRVETIVIEKEVLVVSDGNFMFNEAEMLQLGISKRELEVLQLMADGLSNQEIASRLFVSLNTIKTHSSRLFEKMEVKSRTQAVEKAKRLSLIP</sequence>
<evidence type="ECO:0000313" key="7">
    <source>
        <dbReference type="Proteomes" id="UP001179181"/>
    </source>
</evidence>
<evidence type="ECO:0000256" key="4">
    <source>
        <dbReference type="SAM" id="Phobius"/>
    </source>
</evidence>
<dbReference type="CDD" id="cd06170">
    <property type="entry name" value="LuxR_C_like"/>
    <property type="match status" value="1"/>
</dbReference>
<comment type="caution">
    <text evidence="6">The sequence shown here is derived from an EMBL/GenBank/DDBJ whole genome shotgun (WGS) entry which is preliminary data.</text>
</comment>